<dbReference type="GO" id="GO:0019843">
    <property type="term" value="F:rRNA binding"/>
    <property type="evidence" value="ECO:0007669"/>
    <property type="project" value="UniProtKB-UniRule"/>
</dbReference>
<evidence type="ECO:0000256" key="6">
    <source>
        <dbReference type="RuleBase" id="RU004524"/>
    </source>
</evidence>
<keyword evidence="2 4" id="KW-0687">Ribonucleoprotein</keyword>
<dbReference type="OrthoDB" id="9799262at2"/>
<comment type="similarity">
    <text evidence="4 5">Belongs to the universal ribosomal protein uS15 family.</text>
</comment>
<organism evidence="7 8">
    <name type="scientific">Leptospira brenneri</name>
    <dbReference type="NCBI Taxonomy" id="2023182"/>
    <lineage>
        <taxon>Bacteria</taxon>
        <taxon>Pseudomonadati</taxon>
        <taxon>Spirochaetota</taxon>
        <taxon>Spirochaetia</taxon>
        <taxon>Leptospirales</taxon>
        <taxon>Leptospiraceae</taxon>
        <taxon>Leptospira</taxon>
    </lineage>
</organism>
<dbReference type="Gene3D" id="1.10.287.10">
    <property type="entry name" value="S15/NS1, RNA-binding"/>
    <property type="match status" value="1"/>
</dbReference>
<dbReference type="SUPFAM" id="SSF47060">
    <property type="entry name" value="S15/NS1 RNA-binding domain"/>
    <property type="match status" value="1"/>
</dbReference>
<evidence type="ECO:0000256" key="2">
    <source>
        <dbReference type="ARBA" id="ARBA00023274"/>
    </source>
</evidence>
<dbReference type="PANTHER" id="PTHR23321">
    <property type="entry name" value="RIBOSOMAL PROTEIN S15, BACTERIAL AND ORGANELLAR"/>
    <property type="match status" value="1"/>
</dbReference>
<dbReference type="CDD" id="cd00353">
    <property type="entry name" value="Ribosomal_S15p_S13e"/>
    <property type="match status" value="1"/>
</dbReference>
<dbReference type="HAMAP" id="MF_01343_B">
    <property type="entry name" value="Ribosomal_uS15_B"/>
    <property type="match status" value="1"/>
</dbReference>
<dbReference type="RefSeq" id="WP_004788297.1">
    <property type="nucleotide sequence ID" value="NZ_NPDQ01000003.1"/>
</dbReference>
<dbReference type="GO" id="GO:0003735">
    <property type="term" value="F:structural constituent of ribosome"/>
    <property type="evidence" value="ECO:0007669"/>
    <property type="project" value="InterPro"/>
</dbReference>
<protein>
    <recommendedName>
        <fullName evidence="4">Small ribosomal subunit protein uS15</fullName>
    </recommendedName>
</protein>
<keyword evidence="8" id="KW-1185">Reference proteome</keyword>
<dbReference type="InterPro" id="IPR000589">
    <property type="entry name" value="Ribosomal_uS15"/>
</dbReference>
<evidence type="ECO:0000256" key="4">
    <source>
        <dbReference type="HAMAP-Rule" id="MF_01343"/>
    </source>
</evidence>
<dbReference type="PROSITE" id="PS00362">
    <property type="entry name" value="RIBOSOMAL_S15"/>
    <property type="match status" value="1"/>
</dbReference>
<dbReference type="Proteomes" id="UP000297891">
    <property type="component" value="Unassembled WGS sequence"/>
</dbReference>
<proteinExistence type="inferred from homology"/>
<evidence type="ECO:0000256" key="1">
    <source>
        <dbReference type="ARBA" id="ARBA00022980"/>
    </source>
</evidence>
<name>A0A2M9Y2M9_9LEPT</name>
<dbReference type="GO" id="GO:0022627">
    <property type="term" value="C:cytosolic small ribosomal subunit"/>
    <property type="evidence" value="ECO:0007669"/>
    <property type="project" value="TreeGrafter"/>
</dbReference>
<dbReference type="EMBL" id="RQFP01000014">
    <property type="protein sequence ID" value="TGK91533.1"/>
    <property type="molecule type" value="Genomic_DNA"/>
</dbReference>
<comment type="function">
    <text evidence="4">Forms an intersubunit bridge (bridge B4) with the 23S rRNA of the 50S subunit in the ribosome.</text>
</comment>
<evidence type="ECO:0000256" key="5">
    <source>
        <dbReference type="RuleBase" id="RU003919"/>
    </source>
</evidence>
<keyword evidence="4 6" id="KW-0694">RNA-binding</keyword>
<keyword evidence="4 6" id="KW-0699">rRNA-binding</keyword>
<dbReference type="InterPro" id="IPR005290">
    <property type="entry name" value="Ribosomal_uS15_bac-type"/>
</dbReference>
<evidence type="ECO:0000256" key="3">
    <source>
        <dbReference type="ARBA" id="ARBA00064542"/>
    </source>
</evidence>
<keyword evidence="1 4" id="KW-0689">Ribosomal protein</keyword>
<dbReference type="Pfam" id="PF00312">
    <property type="entry name" value="Ribosomal_S15"/>
    <property type="match status" value="1"/>
</dbReference>
<evidence type="ECO:0000313" key="7">
    <source>
        <dbReference type="EMBL" id="TGK91533.1"/>
    </source>
</evidence>
<dbReference type="GeneID" id="79826040"/>
<evidence type="ECO:0000313" key="8">
    <source>
        <dbReference type="Proteomes" id="UP000297891"/>
    </source>
</evidence>
<sequence>MITKEQKQQIIATFGSKPNDTGSAEVQIALLDSRIKDLTEHFKANKKDFHSRRGLIALVNQRKSLLEYLKRSNVESYKKLIEKLGLRK</sequence>
<reference evidence="7" key="1">
    <citation type="journal article" date="2019" name="PLoS Negl. Trop. Dis.">
        <title>Revisiting the worldwide diversity of Leptospira species in the environment.</title>
        <authorList>
            <person name="Vincent A.T."/>
            <person name="Schiettekatte O."/>
            <person name="Bourhy P."/>
            <person name="Veyrier F.J."/>
            <person name="Picardeau M."/>
        </authorList>
    </citation>
    <scope>NUCLEOTIDE SEQUENCE [LARGE SCALE GENOMIC DNA]</scope>
    <source>
        <strain evidence="7">201800277</strain>
    </source>
</reference>
<dbReference type="PANTHER" id="PTHR23321:SF26">
    <property type="entry name" value="SMALL RIBOSOMAL SUBUNIT PROTEIN US15M"/>
    <property type="match status" value="1"/>
</dbReference>
<dbReference type="InterPro" id="IPR009068">
    <property type="entry name" value="uS15_NS1_RNA-bd_sf"/>
</dbReference>
<gene>
    <name evidence="4" type="primary">rpsO</name>
    <name evidence="7" type="ORF">EHQ30_15075</name>
</gene>
<accession>A0A2M9Y2M9</accession>
<dbReference type="Gene3D" id="6.10.250.3130">
    <property type="match status" value="1"/>
</dbReference>
<dbReference type="AlphaFoldDB" id="A0A2M9Y2M9"/>
<comment type="caution">
    <text evidence="7">The sequence shown here is derived from an EMBL/GenBank/DDBJ whole genome shotgun (WGS) entry which is preliminary data.</text>
</comment>
<dbReference type="SMART" id="SM01387">
    <property type="entry name" value="Ribosomal_S15"/>
    <property type="match status" value="1"/>
</dbReference>
<dbReference type="FunFam" id="1.10.287.10:FF:000002">
    <property type="entry name" value="30S ribosomal protein S15"/>
    <property type="match status" value="1"/>
</dbReference>
<comment type="function">
    <text evidence="4 6">One of the primary rRNA binding proteins, it binds directly to 16S rRNA where it helps nucleate assembly of the platform of the 30S subunit by binding and bridging several RNA helices of the 16S rRNA.</text>
</comment>
<comment type="subunit">
    <text evidence="3 4">Part of the 30S ribosomal subunit. Forms a bridge to the 50S subunit in the 70S ribosome, contacting the 23S rRNA.</text>
</comment>
<dbReference type="NCBIfam" id="TIGR00952">
    <property type="entry name" value="S15_bact"/>
    <property type="match status" value="1"/>
</dbReference>
<dbReference type="GO" id="GO:0006412">
    <property type="term" value="P:translation"/>
    <property type="evidence" value="ECO:0007669"/>
    <property type="project" value="UniProtKB-UniRule"/>
</dbReference>